<keyword evidence="1" id="KW-0472">Membrane</keyword>
<accession>A0A3E1K8U2</accession>
<keyword evidence="3" id="KW-1185">Reference proteome</keyword>
<gene>
    <name evidence="2" type="ORF">DZC52_07335</name>
</gene>
<feature type="transmembrane region" description="Helical" evidence="1">
    <location>
        <begin position="243"/>
        <end position="262"/>
    </location>
</feature>
<evidence type="ECO:0000313" key="3">
    <source>
        <dbReference type="Proteomes" id="UP000260351"/>
    </source>
</evidence>
<protein>
    <submittedName>
        <fullName evidence="2">NnrS family protein</fullName>
    </submittedName>
</protein>
<feature type="transmembrane region" description="Helical" evidence="1">
    <location>
        <begin position="180"/>
        <end position="198"/>
    </location>
</feature>
<feature type="transmembrane region" description="Helical" evidence="1">
    <location>
        <begin position="340"/>
        <end position="362"/>
    </location>
</feature>
<dbReference type="OrthoDB" id="9770040at2"/>
<keyword evidence="1" id="KW-0812">Transmembrane</keyword>
<feature type="transmembrane region" description="Helical" evidence="1">
    <location>
        <begin position="117"/>
        <end position="135"/>
    </location>
</feature>
<evidence type="ECO:0000313" key="2">
    <source>
        <dbReference type="EMBL" id="RFF30537.1"/>
    </source>
</evidence>
<keyword evidence="1" id="KW-1133">Transmembrane helix</keyword>
<feature type="transmembrane region" description="Helical" evidence="1">
    <location>
        <begin position="93"/>
        <end position="111"/>
    </location>
</feature>
<dbReference type="RefSeq" id="WP_116650479.1">
    <property type="nucleotide sequence ID" value="NZ_QUZK01000034.1"/>
</dbReference>
<reference evidence="2 3" key="1">
    <citation type="submission" date="2018-08" db="EMBL/GenBank/DDBJ databases">
        <title>Wenzhouxiangella salilacus sp. nov., a novel bacterium isolated from a saline lake in Xinjiang Province, China.</title>
        <authorList>
            <person name="Han S."/>
        </authorList>
    </citation>
    <scope>NUCLEOTIDE SEQUENCE [LARGE SCALE GENOMIC DNA]</scope>
    <source>
        <strain evidence="2 3">XDB06</strain>
    </source>
</reference>
<feature type="transmembrane region" description="Helical" evidence="1">
    <location>
        <begin position="274"/>
        <end position="294"/>
    </location>
</feature>
<dbReference type="AlphaFoldDB" id="A0A3E1K8U2"/>
<dbReference type="Pfam" id="PF05940">
    <property type="entry name" value="NnrS"/>
    <property type="match status" value="1"/>
</dbReference>
<comment type="caution">
    <text evidence="2">The sequence shown here is derived from an EMBL/GenBank/DDBJ whole genome shotgun (WGS) entry which is preliminary data.</text>
</comment>
<name>A0A3E1K8U2_9GAMM</name>
<dbReference type="EMBL" id="QUZK01000034">
    <property type="protein sequence ID" value="RFF30537.1"/>
    <property type="molecule type" value="Genomic_DNA"/>
</dbReference>
<evidence type="ECO:0000256" key="1">
    <source>
        <dbReference type="SAM" id="Phobius"/>
    </source>
</evidence>
<sequence length="401" mass="42769">MPTDTLIETRRRESALWACPFRPFFLAAAGYAILALAGWLGLLLLGWPLAGDHPPMQWHSHEMLFGMAGAAIAGFLLTAMCNWTGAQPLSGRGLQALFGLWLAGRIALWLSAVLPHALVAAIDVGFFVAVAVYAGRVIVGTANYRNLPLVAVVSALALANLLFHAGWWTQQPELVRRVELGTVGLIVLLMVIIGGRITPAFTRNWLLRREIRPEVVRSWPLVETASVTSVALLALALMAGAPAAVLALLAGVAGLANAVRVIGWRGWQARSDALVWILHAGYAWIPLGLILMAFGYGTGSPASTAWMHALGPGAMGVLIIGVMTRVALGHTGRALELPKGAVAAYALILAAATVRLVTALDWLPWRAGVMTSTAAWFAAFAVFLWLYLPILVRPRADGRPG</sequence>
<feature type="transmembrane region" description="Helical" evidence="1">
    <location>
        <begin position="21"/>
        <end position="43"/>
    </location>
</feature>
<feature type="transmembrane region" description="Helical" evidence="1">
    <location>
        <begin position="306"/>
        <end position="328"/>
    </location>
</feature>
<feature type="transmembrane region" description="Helical" evidence="1">
    <location>
        <begin position="374"/>
        <end position="392"/>
    </location>
</feature>
<organism evidence="2 3">
    <name type="scientific">Wenzhouxiangella sediminis</name>
    <dbReference type="NCBI Taxonomy" id="1792836"/>
    <lineage>
        <taxon>Bacteria</taxon>
        <taxon>Pseudomonadati</taxon>
        <taxon>Pseudomonadota</taxon>
        <taxon>Gammaproteobacteria</taxon>
        <taxon>Chromatiales</taxon>
        <taxon>Wenzhouxiangellaceae</taxon>
        <taxon>Wenzhouxiangella</taxon>
    </lineage>
</organism>
<dbReference type="Proteomes" id="UP000260351">
    <property type="component" value="Unassembled WGS sequence"/>
</dbReference>
<feature type="transmembrane region" description="Helical" evidence="1">
    <location>
        <begin position="63"/>
        <end position="81"/>
    </location>
</feature>
<dbReference type="InterPro" id="IPR010266">
    <property type="entry name" value="NnrS"/>
</dbReference>
<feature type="transmembrane region" description="Helical" evidence="1">
    <location>
        <begin position="219"/>
        <end position="237"/>
    </location>
</feature>
<proteinExistence type="predicted"/>
<feature type="transmembrane region" description="Helical" evidence="1">
    <location>
        <begin position="147"/>
        <end position="168"/>
    </location>
</feature>